<evidence type="ECO:0008006" key="4">
    <source>
        <dbReference type="Google" id="ProtNLM"/>
    </source>
</evidence>
<keyword evidence="1" id="KW-0812">Transmembrane</keyword>
<proteinExistence type="predicted"/>
<evidence type="ECO:0000256" key="1">
    <source>
        <dbReference type="SAM" id="Phobius"/>
    </source>
</evidence>
<evidence type="ECO:0000313" key="3">
    <source>
        <dbReference type="Proteomes" id="UP000575068"/>
    </source>
</evidence>
<keyword evidence="3" id="KW-1185">Reference proteome</keyword>
<comment type="caution">
    <text evidence="2">The sequence shown here is derived from an EMBL/GenBank/DDBJ whole genome shotgun (WGS) entry which is preliminary data.</text>
</comment>
<sequence length="34" mass="3507">MPEPADFALFAAGVVGLLVGRHGSRKRAAKKAGK</sequence>
<name>A0A840HSI4_9SPHN</name>
<gene>
    <name evidence="2" type="ORF">HNQ99_000880</name>
</gene>
<organism evidence="2 3">
    <name type="scientific">Rhizorhapis suberifaciens</name>
    <name type="common">corky root of lettuce</name>
    <dbReference type="NCBI Taxonomy" id="13656"/>
    <lineage>
        <taxon>Bacteria</taxon>
        <taxon>Pseudomonadati</taxon>
        <taxon>Pseudomonadota</taxon>
        <taxon>Alphaproteobacteria</taxon>
        <taxon>Sphingomonadales</taxon>
        <taxon>Sphingomonadaceae</taxon>
        <taxon>Rhizorhapis</taxon>
    </lineage>
</organism>
<reference evidence="2 3" key="1">
    <citation type="submission" date="2020-08" db="EMBL/GenBank/DDBJ databases">
        <title>Genomic Encyclopedia of Type Strains, Phase IV (KMG-IV): sequencing the most valuable type-strain genomes for metagenomic binning, comparative biology and taxonomic classification.</title>
        <authorList>
            <person name="Goeker M."/>
        </authorList>
    </citation>
    <scope>NUCLEOTIDE SEQUENCE [LARGE SCALE GENOMIC DNA]</scope>
    <source>
        <strain evidence="2 3">DSM 7465</strain>
    </source>
</reference>
<dbReference type="EMBL" id="JACHOV010000003">
    <property type="protein sequence ID" value="MBB4640587.1"/>
    <property type="molecule type" value="Genomic_DNA"/>
</dbReference>
<protein>
    <recommendedName>
        <fullName evidence="4">PEP-CTERM sorting domain-containing protein</fullName>
    </recommendedName>
</protein>
<feature type="transmembrane region" description="Helical" evidence="1">
    <location>
        <begin position="6"/>
        <end position="24"/>
    </location>
</feature>
<keyword evidence="1" id="KW-0472">Membrane</keyword>
<dbReference type="AlphaFoldDB" id="A0A840HSI4"/>
<evidence type="ECO:0000313" key="2">
    <source>
        <dbReference type="EMBL" id="MBB4640587.1"/>
    </source>
</evidence>
<keyword evidence="1" id="KW-1133">Transmembrane helix</keyword>
<accession>A0A840HSI4</accession>
<dbReference type="Proteomes" id="UP000575068">
    <property type="component" value="Unassembled WGS sequence"/>
</dbReference>